<sequence length="83" mass="9340">MDVGCNGLLGQKSPKLLGREEFTCDRLNLSTARYQLSVFPADFVHLLCAANLPRAVKAKQQRIKRVNENAIYYDAEFIPLLVS</sequence>
<keyword evidence="2" id="KW-1185">Reference proteome</keyword>
<reference evidence="1 2" key="1">
    <citation type="submission" date="2019-03" db="EMBL/GenBank/DDBJ databases">
        <title>Genomic Encyclopedia of Type Strains, Phase IV (KMG-IV): sequencing the most valuable type-strain genomes for metagenomic binning, comparative biology and taxonomic classification.</title>
        <authorList>
            <person name="Goeker M."/>
        </authorList>
    </citation>
    <scope>NUCLEOTIDE SEQUENCE [LARGE SCALE GENOMIC DNA]</scope>
    <source>
        <strain evidence="1 2">DSM 26377</strain>
    </source>
</reference>
<gene>
    <name evidence="1" type="ORF">DFR24_4364</name>
</gene>
<dbReference type="Proteomes" id="UP000295341">
    <property type="component" value="Unassembled WGS sequence"/>
</dbReference>
<comment type="caution">
    <text evidence="1">The sequence shown here is derived from an EMBL/GenBank/DDBJ whole genome shotgun (WGS) entry which is preliminary data.</text>
</comment>
<evidence type="ECO:0000313" key="2">
    <source>
        <dbReference type="Proteomes" id="UP000295341"/>
    </source>
</evidence>
<name>A0A4R7NXL1_9GAMM</name>
<dbReference type="AlphaFoldDB" id="A0A4R7NXL1"/>
<accession>A0A4R7NXL1</accession>
<organism evidence="1 2">
    <name type="scientific">Panacagrimonas perspica</name>
    <dbReference type="NCBI Taxonomy" id="381431"/>
    <lineage>
        <taxon>Bacteria</taxon>
        <taxon>Pseudomonadati</taxon>
        <taxon>Pseudomonadota</taxon>
        <taxon>Gammaproteobacteria</taxon>
        <taxon>Nevskiales</taxon>
        <taxon>Nevskiaceae</taxon>
        <taxon>Panacagrimonas</taxon>
    </lineage>
</organism>
<proteinExistence type="predicted"/>
<evidence type="ECO:0000313" key="1">
    <source>
        <dbReference type="EMBL" id="TDU25917.1"/>
    </source>
</evidence>
<protein>
    <submittedName>
        <fullName evidence="1">Uncharacterized protein</fullName>
    </submittedName>
</protein>
<dbReference type="EMBL" id="SOBT01000011">
    <property type="protein sequence ID" value="TDU25917.1"/>
    <property type="molecule type" value="Genomic_DNA"/>
</dbReference>